<organism evidence="12">
    <name type="scientific">Blastocystis hominis</name>
    <dbReference type="NCBI Taxonomy" id="12968"/>
    <lineage>
        <taxon>Eukaryota</taxon>
        <taxon>Sar</taxon>
        <taxon>Stramenopiles</taxon>
        <taxon>Bigyra</taxon>
        <taxon>Opalozoa</taxon>
        <taxon>Opalinata</taxon>
        <taxon>Blastocystidae</taxon>
        <taxon>Blastocystis</taxon>
    </lineage>
</organism>
<keyword evidence="4 10" id="KW-0812">Transmembrane</keyword>
<sequence length="248" mass="28615">MNAFQNRNEQIAAYRNSCEIDSSLSKLSNKFEAWRRVVENGDTARDQKFSSLNRSLPKEIEKLTKEVRNVEKTVLLVEENPAKYPHIDARELKSRRSFINNSLAELKRMSDFMRSPRVLQKIEADQRKMLAARKATSSTMSARDYANNAMIKNNQALQSEYMKKQDQSLEILADGVDRLDNMAKGIGDEIRQQDALLDTLDTDVSDAQTRLGQAREKMQKLMKTNNKCEFYSIIILFIVMVIMIFSLF</sequence>
<feature type="coiled-coil region" evidence="9">
    <location>
        <begin position="53"/>
        <end position="109"/>
    </location>
</feature>
<dbReference type="Proteomes" id="UP000008312">
    <property type="component" value="Unassembled WGS sequence"/>
</dbReference>
<comment type="similarity">
    <text evidence="2">Belongs to the syntaxin family.</text>
</comment>
<evidence type="ECO:0000256" key="9">
    <source>
        <dbReference type="SAM" id="Coils"/>
    </source>
</evidence>
<dbReference type="EMBL" id="FN668645">
    <property type="protein sequence ID" value="CBK21878.2"/>
    <property type="molecule type" value="Genomic_DNA"/>
</dbReference>
<dbReference type="SMART" id="SM00397">
    <property type="entry name" value="t_SNARE"/>
    <property type="match status" value="1"/>
</dbReference>
<evidence type="ECO:0000256" key="4">
    <source>
        <dbReference type="ARBA" id="ARBA00022692"/>
    </source>
</evidence>
<proteinExistence type="inferred from homology"/>
<dbReference type="GO" id="GO:0048193">
    <property type="term" value="P:Golgi vesicle transport"/>
    <property type="evidence" value="ECO:0007669"/>
    <property type="project" value="InterPro"/>
</dbReference>
<dbReference type="OMA" id="EHDPYRF"/>
<keyword evidence="5" id="KW-0653">Protein transport</keyword>
<keyword evidence="7" id="KW-0333">Golgi apparatus</keyword>
<feature type="transmembrane region" description="Helical" evidence="10">
    <location>
        <begin position="228"/>
        <end position="247"/>
    </location>
</feature>
<evidence type="ECO:0000313" key="13">
    <source>
        <dbReference type="Proteomes" id="UP000008312"/>
    </source>
</evidence>
<keyword evidence="6 10" id="KW-1133">Transmembrane helix</keyword>
<dbReference type="SUPFAM" id="SSF47661">
    <property type="entry name" value="t-snare proteins"/>
    <property type="match status" value="1"/>
</dbReference>
<dbReference type="PANTHER" id="PTHR12791">
    <property type="entry name" value="GOLGI SNARE BET1-RELATED"/>
    <property type="match status" value="1"/>
</dbReference>
<dbReference type="Gene3D" id="1.20.5.110">
    <property type="match status" value="1"/>
</dbReference>
<keyword evidence="8 10" id="KW-0472">Membrane</keyword>
<dbReference type="GO" id="GO:0005802">
    <property type="term" value="C:trans-Golgi network"/>
    <property type="evidence" value="ECO:0007669"/>
    <property type="project" value="UniProtKB-ARBA"/>
</dbReference>
<gene>
    <name evidence="12" type="ORF">GSBLH_T00006360001</name>
</gene>
<feature type="domain" description="T-SNARE coiled-coil homology" evidence="11">
    <location>
        <begin position="159"/>
        <end position="221"/>
    </location>
</feature>
<evidence type="ECO:0000313" key="12">
    <source>
        <dbReference type="EMBL" id="CBK21878.2"/>
    </source>
</evidence>
<feature type="coiled-coil region" evidence="9">
    <location>
        <begin position="197"/>
        <end position="224"/>
    </location>
</feature>
<evidence type="ECO:0000256" key="1">
    <source>
        <dbReference type="ARBA" id="ARBA00004409"/>
    </source>
</evidence>
<dbReference type="Pfam" id="PF09177">
    <property type="entry name" value="STX6_10_61_N"/>
    <property type="match status" value="1"/>
</dbReference>
<reference evidence="12" key="1">
    <citation type="submission" date="2010-02" db="EMBL/GenBank/DDBJ databases">
        <title>Sequencing and annotation of the Blastocystis hominis genome.</title>
        <authorList>
            <person name="Wincker P."/>
        </authorList>
    </citation>
    <scope>NUCLEOTIDE SEQUENCE</scope>
    <source>
        <strain evidence="12">Singapore isolate B</strain>
    </source>
</reference>
<keyword evidence="3" id="KW-0813">Transport</keyword>
<dbReference type="InterPro" id="IPR010989">
    <property type="entry name" value="SNARE"/>
</dbReference>
<dbReference type="FunCoup" id="D8M1D9">
    <property type="interactions" value="95"/>
</dbReference>
<dbReference type="InterPro" id="IPR000727">
    <property type="entry name" value="T_SNARE_dom"/>
</dbReference>
<dbReference type="InParanoid" id="D8M1D9"/>
<dbReference type="RefSeq" id="XP_012895926.1">
    <property type="nucleotide sequence ID" value="XM_013040472.1"/>
</dbReference>
<dbReference type="InterPro" id="IPR006012">
    <property type="entry name" value="Syntaxin/epimorphin_CS"/>
</dbReference>
<dbReference type="Pfam" id="PF05739">
    <property type="entry name" value="SNARE"/>
    <property type="match status" value="1"/>
</dbReference>
<dbReference type="InterPro" id="IPR015260">
    <property type="entry name" value="Syntaxin-6/10/61_N"/>
</dbReference>
<evidence type="ECO:0000259" key="11">
    <source>
        <dbReference type="PROSITE" id="PS50192"/>
    </source>
</evidence>
<dbReference type="GeneID" id="24922485"/>
<evidence type="ECO:0000256" key="7">
    <source>
        <dbReference type="ARBA" id="ARBA00023034"/>
    </source>
</evidence>
<name>D8M1D9_BLAHO</name>
<evidence type="ECO:0000256" key="3">
    <source>
        <dbReference type="ARBA" id="ARBA00022448"/>
    </source>
</evidence>
<dbReference type="GO" id="GO:0006886">
    <property type="term" value="P:intracellular protein transport"/>
    <property type="evidence" value="ECO:0007669"/>
    <property type="project" value="InterPro"/>
</dbReference>
<comment type="subcellular location">
    <subcellularLocation>
        <location evidence="1">Golgi apparatus membrane</location>
        <topology evidence="1">Single-pass type IV membrane protein</topology>
    </subcellularLocation>
</comment>
<dbReference type="PROSITE" id="PS50192">
    <property type="entry name" value="T_SNARE"/>
    <property type="match status" value="1"/>
</dbReference>
<dbReference type="PROSITE" id="PS00914">
    <property type="entry name" value="SYNTAXIN"/>
    <property type="match status" value="1"/>
</dbReference>
<evidence type="ECO:0000256" key="10">
    <source>
        <dbReference type="SAM" id="Phobius"/>
    </source>
</evidence>
<evidence type="ECO:0000256" key="2">
    <source>
        <dbReference type="ARBA" id="ARBA00009063"/>
    </source>
</evidence>
<protein>
    <recommendedName>
        <fullName evidence="11">t-SNARE coiled-coil homology domain-containing protein</fullName>
    </recommendedName>
</protein>
<evidence type="ECO:0000256" key="6">
    <source>
        <dbReference type="ARBA" id="ARBA00022989"/>
    </source>
</evidence>
<dbReference type="GO" id="GO:0005484">
    <property type="term" value="F:SNAP receptor activity"/>
    <property type="evidence" value="ECO:0007669"/>
    <property type="project" value="InterPro"/>
</dbReference>
<dbReference type="AlphaFoldDB" id="D8M1D9"/>
<dbReference type="GO" id="GO:0000139">
    <property type="term" value="C:Golgi membrane"/>
    <property type="evidence" value="ECO:0007669"/>
    <property type="project" value="UniProtKB-SubCell"/>
</dbReference>
<evidence type="ECO:0000256" key="8">
    <source>
        <dbReference type="ARBA" id="ARBA00023136"/>
    </source>
</evidence>
<dbReference type="CDD" id="cd15841">
    <property type="entry name" value="SNARE_Qc"/>
    <property type="match status" value="1"/>
</dbReference>
<evidence type="ECO:0000256" key="5">
    <source>
        <dbReference type="ARBA" id="ARBA00022927"/>
    </source>
</evidence>
<dbReference type="OrthoDB" id="546861at2759"/>
<accession>D8M1D9</accession>
<keyword evidence="9" id="KW-0175">Coiled coil</keyword>
<dbReference type="Gene3D" id="1.20.58.90">
    <property type="match status" value="1"/>
</dbReference>
<dbReference type="SUPFAM" id="SSF58038">
    <property type="entry name" value="SNARE fusion complex"/>
    <property type="match status" value="1"/>
</dbReference>
<keyword evidence="13" id="KW-1185">Reference proteome</keyword>